<dbReference type="RefSeq" id="WP_239138316.1">
    <property type="nucleotide sequence ID" value="NZ_BOMU01000038.1"/>
</dbReference>
<dbReference type="EMBL" id="FZNR01000004">
    <property type="protein sequence ID" value="SNR64881.1"/>
    <property type="molecule type" value="Genomic_DNA"/>
</dbReference>
<name>A0A238Y258_9ACTN</name>
<evidence type="ECO:0000313" key="3">
    <source>
        <dbReference type="EMBL" id="SNR64881.1"/>
    </source>
</evidence>
<organism evidence="3 4">
    <name type="scientific">Actinoplanes regularis</name>
    <dbReference type="NCBI Taxonomy" id="52697"/>
    <lineage>
        <taxon>Bacteria</taxon>
        <taxon>Bacillati</taxon>
        <taxon>Actinomycetota</taxon>
        <taxon>Actinomycetes</taxon>
        <taxon>Micromonosporales</taxon>
        <taxon>Micromonosporaceae</taxon>
        <taxon>Actinoplanes</taxon>
    </lineage>
</organism>
<feature type="signal peptide" evidence="1">
    <location>
        <begin position="1"/>
        <end position="21"/>
    </location>
</feature>
<keyword evidence="1" id="KW-0732">Signal</keyword>
<accession>A0A238Y258</accession>
<reference evidence="3 4" key="1">
    <citation type="submission" date="2017-06" db="EMBL/GenBank/DDBJ databases">
        <authorList>
            <person name="Kim H.J."/>
            <person name="Triplett B.A."/>
        </authorList>
    </citation>
    <scope>NUCLEOTIDE SEQUENCE [LARGE SCALE GENOMIC DNA]</scope>
    <source>
        <strain evidence="3 4">DSM 43151</strain>
    </source>
</reference>
<evidence type="ECO:0000313" key="4">
    <source>
        <dbReference type="Proteomes" id="UP000198415"/>
    </source>
</evidence>
<dbReference type="AlphaFoldDB" id="A0A238Y258"/>
<feature type="domain" description="DUF305" evidence="2">
    <location>
        <begin position="49"/>
        <end position="193"/>
    </location>
</feature>
<dbReference type="Gene3D" id="1.20.1260.10">
    <property type="match status" value="1"/>
</dbReference>
<keyword evidence="4" id="KW-1185">Reference proteome</keyword>
<sequence>MAAIVLSAVAFLPAGCASPPAASSPPTAVVPAESAAAAPAASAAVNEVDVMFLQMGLAQIGEGEQIAALAEERAGNSEVRAVAAELREQWKTESGTMERWLLGWAEPVTADPSAGAHAGHGDLHALRPSDFGELRAVQGADFDRTAVSLLLGNLHNGMETLRMEAAGGSYPPARALATRMATTRQAQIQRLLKLAA</sequence>
<dbReference type="Pfam" id="PF03713">
    <property type="entry name" value="DUF305"/>
    <property type="match status" value="1"/>
</dbReference>
<dbReference type="Proteomes" id="UP000198415">
    <property type="component" value="Unassembled WGS sequence"/>
</dbReference>
<feature type="chain" id="PRO_5038543996" evidence="1">
    <location>
        <begin position="22"/>
        <end position="196"/>
    </location>
</feature>
<gene>
    <name evidence="3" type="ORF">SAMN06264365_104176</name>
</gene>
<dbReference type="InterPro" id="IPR012347">
    <property type="entry name" value="Ferritin-like"/>
</dbReference>
<proteinExistence type="predicted"/>
<evidence type="ECO:0000259" key="2">
    <source>
        <dbReference type="Pfam" id="PF03713"/>
    </source>
</evidence>
<evidence type="ECO:0000256" key="1">
    <source>
        <dbReference type="SAM" id="SignalP"/>
    </source>
</evidence>
<protein>
    <submittedName>
        <fullName evidence="3">Uncharacterized conserved protein, DUF305 family</fullName>
    </submittedName>
</protein>
<dbReference type="InterPro" id="IPR005183">
    <property type="entry name" value="DUF305_CopM-like"/>
</dbReference>